<dbReference type="Pfam" id="PF01597">
    <property type="entry name" value="GCV_H"/>
    <property type="match status" value="1"/>
</dbReference>
<dbReference type="CDD" id="cd06848">
    <property type="entry name" value="GCS_H"/>
    <property type="match status" value="1"/>
</dbReference>
<dbReference type="InterPro" id="IPR002930">
    <property type="entry name" value="GCV_H"/>
</dbReference>
<dbReference type="GO" id="GO:0019464">
    <property type="term" value="P:glycine decarboxylation via glycine cleavage system"/>
    <property type="evidence" value="ECO:0007669"/>
    <property type="project" value="InterPro"/>
</dbReference>
<evidence type="ECO:0000313" key="1">
    <source>
        <dbReference type="EMBL" id="KAE9445466.1"/>
    </source>
</evidence>
<sequence>MSTLLTRFAGLRGSCGHYLRGLNSDTNVSMCSSSLEKNWLPIVELQIIKDHPREVAFVEVSEPGSSVAQGSSYGAVESVTATSDVNSPISGEVVEVNSKLTESPDLVTPYSNLLYISKAYYEGMKMVAEYKAQKKKNDERVILAKKFLLPKVKATQRLQNPPNTLLVKAWGEALQVQKMWQAIEATQVNQRPRKMINLL</sequence>
<dbReference type="InterPro" id="IPR011053">
    <property type="entry name" value="Single_hybrid_motif"/>
</dbReference>
<dbReference type="InterPro" id="IPR033753">
    <property type="entry name" value="GCV_H/Fam206"/>
</dbReference>
<dbReference type="EMBL" id="QEFC01004140">
    <property type="protein sequence ID" value="KAE9445466.1"/>
    <property type="molecule type" value="Genomic_DNA"/>
</dbReference>
<protein>
    <recommendedName>
        <fullName evidence="2">Lipoyl-binding domain-containing protein</fullName>
    </recommendedName>
</protein>
<dbReference type="GO" id="GO:0009249">
    <property type="term" value="P:protein lipoylation"/>
    <property type="evidence" value="ECO:0007669"/>
    <property type="project" value="TreeGrafter"/>
</dbReference>
<feature type="non-terminal residue" evidence="1">
    <location>
        <position position="1"/>
    </location>
</feature>
<organism evidence="1">
    <name type="scientific">Rhododendron williamsianum</name>
    <dbReference type="NCBI Taxonomy" id="262921"/>
    <lineage>
        <taxon>Eukaryota</taxon>
        <taxon>Viridiplantae</taxon>
        <taxon>Streptophyta</taxon>
        <taxon>Embryophyta</taxon>
        <taxon>Tracheophyta</taxon>
        <taxon>Spermatophyta</taxon>
        <taxon>Magnoliopsida</taxon>
        <taxon>eudicotyledons</taxon>
        <taxon>Gunneridae</taxon>
        <taxon>Pentapetalae</taxon>
        <taxon>asterids</taxon>
        <taxon>Ericales</taxon>
        <taxon>Ericaceae</taxon>
        <taxon>Ericoideae</taxon>
        <taxon>Rhodoreae</taxon>
        <taxon>Rhododendron</taxon>
    </lineage>
</organism>
<dbReference type="GO" id="GO:0005739">
    <property type="term" value="C:mitochondrion"/>
    <property type="evidence" value="ECO:0007669"/>
    <property type="project" value="TreeGrafter"/>
</dbReference>
<dbReference type="OrthoDB" id="10264154at2759"/>
<dbReference type="PANTHER" id="PTHR11715">
    <property type="entry name" value="GLYCINE CLEAVAGE SYSTEM H PROTEIN"/>
    <property type="match status" value="1"/>
</dbReference>
<dbReference type="Gene3D" id="2.40.50.100">
    <property type="match status" value="1"/>
</dbReference>
<dbReference type="GO" id="GO:0005960">
    <property type="term" value="C:glycine cleavage complex"/>
    <property type="evidence" value="ECO:0007669"/>
    <property type="project" value="InterPro"/>
</dbReference>
<evidence type="ECO:0008006" key="2">
    <source>
        <dbReference type="Google" id="ProtNLM"/>
    </source>
</evidence>
<reference evidence="1" key="1">
    <citation type="journal article" date="2019" name="Genome Biol. Evol.">
        <title>The Rhododendron genome and chromosomal organization provide insight into shared whole-genome duplications across the heath family (Ericaceae).</title>
        <authorList>
            <person name="Soza V.L."/>
            <person name="Lindsley D."/>
            <person name="Waalkes A."/>
            <person name="Ramage E."/>
            <person name="Patwardhan R.P."/>
            <person name="Burton J.N."/>
            <person name="Adey A."/>
            <person name="Kumar A."/>
            <person name="Qiu R."/>
            <person name="Shendure J."/>
            <person name="Hall B."/>
        </authorList>
    </citation>
    <scope>NUCLEOTIDE SEQUENCE</scope>
    <source>
        <strain evidence="1">RSF 1966-606</strain>
    </source>
</reference>
<dbReference type="SUPFAM" id="SSF51230">
    <property type="entry name" value="Single hybrid motif"/>
    <property type="match status" value="1"/>
</dbReference>
<proteinExistence type="predicted"/>
<gene>
    <name evidence="1" type="ORF">C3L33_22636</name>
</gene>
<dbReference type="AlphaFoldDB" id="A0A6A4K880"/>
<accession>A0A6A4K880</accession>
<name>A0A6A4K880_9ERIC</name>
<dbReference type="PANTHER" id="PTHR11715:SF27">
    <property type="entry name" value="GLYCINE CLEAVAGE SYSTEM H PROTEIN 1, MITOCHONDRIAL-RELATED"/>
    <property type="match status" value="1"/>
</dbReference>
<comment type="caution">
    <text evidence="1">The sequence shown here is derived from an EMBL/GenBank/DDBJ whole genome shotgun (WGS) entry which is preliminary data.</text>
</comment>